<evidence type="ECO:0000256" key="10">
    <source>
        <dbReference type="ARBA" id="ARBA00022842"/>
    </source>
</evidence>
<keyword evidence="8 12" id="KW-0378">Hydrolase</keyword>
<sequence length="416" mass="46345">MQIYLVGGAVRDGLLNIEVYDRDWLVVGATAEQMLAQGYQQVGKDFPVFLHPDSKEEYALARTERKAGVGYHGFDVFAAPSVTIEEDLLRRDLTINAMAQSADGTIIDPYKGQQDIQDRLLRHVSPAFSEDPLRVLRVARFAAKLAPFGFQLAAETQALMEKMSVSGELDDLTPERVWQEVVKALQTDKPSVFFEVLKSVKALDRLFPELSALIGVEQPVKYHPEGDVWIHTMMVLDAAAQLSGEIDIRFAALVHDLGKGLTPVELWPKHHGHEVAGVPLVKKMAARYRLPKKTQQFAEKVTEFHGLIHKALDSDQQPALKAKTYLKVLKACAAFKQPQRFAELLMACEADAKGRLGFEQSTYPQKAFWLALLQACDAVDMTEIMASGVQGVQVGEAIHKAQIDLIKQFLNNYQAH</sequence>
<feature type="binding site" evidence="12">
    <location>
        <position position="11"/>
    </location>
    <ligand>
        <name>ATP</name>
        <dbReference type="ChEBI" id="CHEBI:30616"/>
    </ligand>
</feature>
<dbReference type="NCBIfam" id="NF008137">
    <property type="entry name" value="PRK10885.1"/>
    <property type="match status" value="1"/>
</dbReference>
<keyword evidence="9 12" id="KW-0067">ATP-binding</keyword>
<evidence type="ECO:0000256" key="5">
    <source>
        <dbReference type="ARBA" id="ARBA00022723"/>
    </source>
</evidence>
<comment type="domain">
    <text evidence="12">Comprises two domains: an N-terminal domain containing the nucleotidyltransferase activity and a C-terminal HD domain associated with both phosphodiesterase and phosphatase activities.</text>
</comment>
<dbReference type="GO" id="GO:0005524">
    <property type="term" value="F:ATP binding"/>
    <property type="evidence" value="ECO:0007669"/>
    <property type="project" value="UniProtKB-UniRule"/>
</dbReference>
<comment type="catalytic activity">
    <reaction evidence="12">
        <text>a tRNA precursor + 2 CTP + ATP = a tRNA with a 3' CCA end + 3 diphosphate</text>
        <dbReference type="Rhea" id="RHEA:14433"/>
        <dbReference type="Rhea" id="RHEA-COMP:10465"/>
        <dbReference type="Rhea" id="RHEA-COMP:10468"/>
        <dbReference type="ChEBI" id="CHEBI:30616"/>
        <dbReference type="ChEBI" id="CHEBI:33019"/>
        <dbReference type="ChEBI" id="CHEBI:37563"/>
        <dbReference type="ChEBI" id="CHEBI:74896"/>
        <dbReference type="ChEBI" id="CHEBI:83071"/>
        <dbReference type="EC" id="2.7.7.72"/>
    </reaction>
</comment>
<evidence type="ECO:0000256" key="9">
    <source>
        <dbReference type="ARBA" id="ARBA00022840"/>
    </source>
</evidence>
<evidence type="ECO:0000256" key="11">
    <source>
        <dbReference type="ARBA" id="ARBA00022884"/>
    </source>
</evidence>
<evidence type="ECO:0000313" key="14">
    <source>
        <dbReference type="EMBL" id="QCU89351.1"/>
    </source>
</evidence>
<keyword evidence="7 12" id="KW-0692">RNA repair</keyword>
<keyword evidence="3 12" id="KW-0819">tRNA processing</keyword>
<keyword evidence="11 12" id="KW-0694">RNA-binding</keyword>
<feature type="binding site" evidence="12">
    <location>
        <position position="140"/>
    </location>
    <ligand>
        <name>CTP</name>
        <dbReference type="ChEBI" id="CHEBI:37563"/>
    </ligand>
</feature>
<gene>
    <name evidence="12" type="primary">cca</name>
    <name evidence="14" type="ORF">FE785_01245</name>
</gene>
<comment type="catalytic activity">
    <reaction evidence="12">
        <text>a tRNA with a 3' CCA end + 2 CTP + ATP = a tRNA with a 3' CCACCA end + 3 diphosphate</text>
        <dbReference type="Rhea" id="RHEA:76235"/>
        <dbReference type="Rhea" id="RHEA-COMP:10468"/>
        <dbReference type="Rhea" id="RHEA-COMP:18655"/>
        <dbReference type="ChEBI" id="CHEBI:30616"/>
        <dbReference type="ChEBI" id="CHEBI:33019"/>
        <dbReference type="ChEBI" id="CHEBI:37563"/>
        <dbReference type="ChEBI" id="CHEBI:83071"/>
        <dbReference type="ChEBI" id="CHEBI:195187"/>
    </reaction>
</comment>
<dbReference type="InterPro" id="IPR012006">
    <property type="entry name" value="CCA_bact"/>
</dbReference>
<evidence type="ECO:0000256" key="4">
    <source>
        <dbReference type="ARBA" id="ARBA00022695"/>
    </source>
</evidence>
<keyword evidence="6 12" id="KW-0547">Nucleotide-binding</keyword>
<dbReference type="Pfam" id="PF01966">
    <property type="entry name" value="HD"/>
    <property type="match status" value="1"/>
</dbReference>
<feature type="binding site" evidence="12">
    <location>
        <position position="21"/>
    </location>
    <ligand>
        <name>Mg(2+)</name>
        <dbReference type="ChEBI" id="CHEBI:18420"/>
    </ligand>
</feature>
<dbReference type="CDD" id="cd05398">
    <property type="entry name" value="NT_ClassII-CCAase"/>
    <property type="match status" value="1"/>
</dbReference>
<dbReference type="GO" id="GO:0016791">
    <property type="term" value="F:phosphatase activity"/>
    <property type="evidence" value="ECO:0007669"/>
    <property type="project" value="UniProtKB-UniRule"/>
</dbReference>
<keyword evidence="2 12" id="KW-0808">Transferase</keyword>
<dbReference type="Proteomes" id="UP000304864">
    <property type="component" value="Chromosome"/>
</dbReference>
<feature type="binding site" evidence="12">
    <location>
        <position position="91"/>
    </location>
    <ligand>
        <name>ATP</name>
        <dbReference type="ChEBI" id="CHEBI:30616"/>
    </ligand>
</feature>
<comment type="subunit">
    <text evidence="12">Monomer. Can also form homodimers and oligomers.</text>
</comment>
<evidence type="ECO:0000256" key="2">
    <source>
        <dbReference type="ARBA" id="ARBA00022679"/>
    </source>
</evidence>
<keyword evidence="10 12" id="KW-0460">Magnesium</keyword>
<comment type="miscellaneous">
    <text evidence="12">A single active site specifically recognizes both ATP and CTP and is responsible for their addition.</text>
</comment>
<dbReference type="EC" id="3.1.4.-" evidence="12"/>
<evidence type="ECO:0000259" key="13">
    <source>
        <dbReference type="PROSITE" id="PS51831"/>
    </source>
</evidence>
<dbReference type="PROSITE" id="PS51831">
    <property type="entry name" value="HD"/>
    <property type="match status" value="1"/>
</dbReference>
<feature type="binding site" evidence="12">
    <location>
        <position position="91"/>
    </location>
    <ligand>
        <name>CTP</name>
        <dbReference type="ChEBI" id="CHEBI:37563"/>
    </ligand>
</feature>
<reference evidence="14 15" key="1">
    <citation type="submission" date="2019-05" db="EMBL/GenBank/DDBJ databases">
        <title>Thiomicrorhabdus sediminis sp. nov, a novel sulfur-oxidizing bacterium isolated from coastal sediment.</title>
        <authorList>
            <person name="Liu X."/>
        </authorList>
    </citation>
    <scope>NUCLEOTIDE SEQUENCE [LARGE SCALE GENOMIC DNA]</scope>
    <source>
        <strain evidence="14 15">G1</strain>
    </source>
</reference>
<evidence type="ECO:0000256" key="12">
    <source>
        <dbReference type="HAMAP-Rule" id="MF_01261"/>
    </source>
</evidence>
<evidence type="ECO:0000313" key="15">
    <source>
        <dbReference type="Proteomes" id="UP000304864"/>
    </source>
</evidence>
<comment type="similarity">
    <text evidence="12">Belongs to the tRNA nucleotidyltransferase/poly(A) polymerase family. Bacterial CCA-adding enzyme type 1 subfamily.</text>
</comment>
<dbReference type="SMART" id="SM00471">
    <property type="entry name" value="HDc"/>
    <property type="match status" value="1"/>
</dbReference>
<organism evidence="14 15">
    <name type="scientific">Thiomicrorhabdus sediminis</name>
    <dbReference type="NCBI Taxonomy" id="2580412"/>
    <lineage>
        <taxon>Bacteria</taxon>
        <taxon>Pseudomonadati</taxon>
        <taxon>Pseudomonadota</taxon>
        <taxon>Gammaproteobacteria</taxon>
        <taxon>Thiotrichales</taxon>
        <taxon>Piscirickettsiaceae</taxon>
        <taxon>Thiomicrorhabdus</taxon>
    </lineage>
</organism>
<dbReference type="GO" id="GO:0004810">
    <property type="term" value="F:CCA tRNA nucleotidyltransferase activity"/>
    <property type="evidence" value="ECO:0007669"/>
    <property type="project" value="UniProtKB-UniRule"/>
</dbReference>
<dbReference type="EMBL" id="CP040602">
    <property type="protein sequence ID" value="QCU89351.1"/>
    <property type="molecule type" value="Genomic_DNA"/>
</dbReference>
<comment type="cofactor">
    <cofactor evidence="12">
        <name>Mg(2+)</name>
        <dbReference type="ChEBI" id="CHEBI:18420"/>
    </cofactor>
    <text evidence="12">Magnesium is required for nucleotidyltransferase activity.</text>
</comment>
<dbReference type="HAMAP" id="MF_01262">
    <property type="entry name" value="CCA_bact_type2"/>
    <property type="match status" value="1"/>
</dbReference>
<dbReference type="EC" id="2.7.7.72" evidence="12"/>
<dbReference type="RefSeq" id="WP_138563627.1">
    <property type="nucleotide sequence ID" value="NZ_CP040602.1"/>
</dbReference>
<dbReference type="GO" id="GO:0000287">
    <property type="term" value="F:magnesium ion binding"/>
    <property type="evidence" value="ECO:0007669"/>
    <property type="project" value="UniProtKB-UniRule"/>
</dbReference>
<keyword evidence="12" id="KW-0511">Multifunctional enzyme</keyword>
<dbReference type="HAMAP" id="MF_01261">
    <property type="entry name" value="CCA_bact_type1"/>
    <property type="match status" value="1"/>
</dbReference>
<dbReference type="OrthoDB" id="9805698at2"/>
<dbReference type="InterPro" id="IPR032828">
    <property type="entry name" value="PolyA_RNA-bd"/>
</dbReference>
<feature type="binding site" evidence="12">
    <location>
        <position position="140"/>
    </location>
    <ligand>
        <name>ATP</name>
        <dbReference type="ChEBI" id="CHEBI:30616"/>
    </ligand>
</feature>
<feature type="binding site" evidence="12">
    <location>
        <position position="8"/>
    </location>
    <ligand>
        <name>ATP</name>
        <dbReference type="ChEBI" id="CHEBI:30616"/>
    </ligand>
</feature>
<keyword evidence="5 12" id="KW-0479">Metal-binding</keyword>
<dbReference type="AlphaFoldDB" id="A0A4P9K3W5"/>
<proteinExistence type="inferred from homology"/>
<accession>A0A4P9K3W5</accession>
<dbReference type="PANTHER" id="PTHR47545">
    <property type="entry name" value="MULTIFUNCTIONAL CCA PROTEIN"/>
    <property type="match status" value="1"/>
</dbReference>
<dbReference type="Pfam" id="PF12627">
    <property type="entry name" value="PolyA_pol_RNAbd"/>
    <property type="match status" value="1"/>
</dbReference>
<comment type="function">
    <text evidence="12">Catalyzes the addition and repair of the essential 3'-terminal CCA sequence in tRNAs without using a nucleic acid template. Adds these three nucleotides in the order of C, C, and A to the tRNA nucleotide-73, using CTP and ATP as substrates and producing inorganic pyrophosphate. tRNA 3'-terminal CCA addition is required both for tRNA processing and repair. Also involved in tRNA surveillance by mediating tandem CCA addition to generate a CCACCA at the 3' terminus of unstable tRNAs. While stable tRNAs receive only 3'-terminal CCA, unstable tRNAs are marked with CCACCA and rapidly degraded.</text>
</comment>
<name>A0A4P9K3W5_9GAMM</name>
<evidence type="ECO:0000256" key="1">
    <source>
        <dbReference type="ARBA" id="ARBA00022596"/>
    </source>
</evidence>
<dbReference type="GO" id="GO:0160016">
    <property type="term" value="F:CCACCA tRNA nucleotidyltransferase activity"/>
    <property type="evidence" value="ECO:0007669"/>
    <property type="project" value="RHEA"/>
</dbReference>
<dbReference type="PIRSF" id="PIRSF000813">
    <property type="entry name" value="CCA_bact"/>
    <property type="match status" value="1"/>
</dbReference>
<dbReference type="SUPFAM" id="SSF81301">
    <property type="entry name" value="Nucleotidyltransferase"/>
    <property type="match status" value="1"/>
</dbReference>
<dbReference type="GO" id="GO:0001680">
    <property type="term" value="P:tRNA 3'-terminal CCA addition"/>
    <property type="evidence" value="ECO:0007669"/>
    <property type="project" value="UniProtKB-UniRule"/>
</dbReference>
<dbReference type="Gene3D" id="3.30.460.10">
    <property type="entry name" value="Beta Polymerase, domain 2"/>
    <property type="match status" value="1"/>
</dbReference>
<keyword evidence="4 12" id="KW-0548">Nucleotidyltransferase</keyword>
<dbReference type="InterPro" id="IPR043519">
    <property type="entry name" value="NT_sf"/>
</dbReference>
<feature type="domain" description="HD" evidence="13">
    <location>
        <begin position="228"/>
        <end position="335"/>
    </location>
</feature>
<dbReference type="InterPro" id="IPR002646">
    <property type="entry name" value="PolA_pol_head_dom"/>
</dbReference>
<dbReference type="InterPro" id="IPR050124">
    <property type="entry name" value="tRNA_CCA-adding_enzyme"/>
</dbReference>
<dbReference type="KEGG" id="thig:FE785_01245"/>
<feature type="binding site" evidence="12">
    <location>
        <position position="137"/>
    </location>
    <ligand>
        <name>ATP</name>
        <dbReference type="ChEBI" id="CHEBI:30616"/>
    </ligand>
</feature>
<evidence type="ECO:0000256" key="8">
    <source>
        <dbReference type="ARBA" id="ARBA00022801"/>
    </source>
</evidence>
<protein>
    <recommendedName>
        <fullName evidence="12">Multifunctional CCA protein</fullName>
    </recommendedName>
    <domain>
        <recommendedName>
            <fullName evidence="12">CCA-adding enzyme</fullName>
            <ecNumber evidence="12">2.7.7.72</ecNumber>
        </recommendedName>
        <alternativeName>
            <fullName evidence="12">CCA tRNA nucleotidyltransferase</fullName>
        </alternativeName>
        <alternativeName>
            <fullName evidence="12">tRNA CCA-pyrophosphorylase</fullName>
        </alternativeName>
        <alternativeName>
            <fullName evidence="12">tRNA adenylyl-/cytidylyl-transferase</fullName>
        </alternativeName>
        <alternativeName>
            <fullName evidence="12">tRNA nucleotidyltransferase</fullName>
        </alternativeName>
        <alternativeName>
            <fullName evidence="12">tRNA-NT</fullName>
        </alternativeName>
    </domain>
    <domain>
        <recommendedName>
            <fullName evidence="12">2'-nucleotidase</fullName>
            <ecNumber evidence="12">3.1.3.-</ecNumber>
        </recommendedName>
    </domain>
    <domain>
        <recommendedName>
            <fullName evidence="12">2',3'-cyclic phosphodiesterase</fullName>
            <ecNumber evidence="12">3.1.4.-</ecNumber>
        </recommendedName>
    </domain>
    <domain>
        <recommendedName>
            <fullName evidence="12">Phosphatase</fullName>
        </recommendedName>
    </domain>
</protein>
<feature type="binding site" evidence="12">
    <location>
        <position position="23"/>
    </location>
    <ligand>
        <name>Mg(2+)</name>
        <dbReference type="ChEBI" id="CHEBI:18420"/>
    </ligand>
</feature>
<keyword evidence="15" id="KW-1185">Reference proteome</keyword>
<dbReference type="PANTHER" id="PTHR47545:SF1">
    <property type="entry name" value="MULTIFUNCTIONAL CCA PROTEIN"/>
    <property type="match status" value="1"/>
</dbReference>
<keyword evidence="1 12" id="KW-0533">Nickel</keyword>
<dbReference type="SUPFAM" id="SSF81891">
    <property type="entry name" value="Poly A polymerase C-terminal region-like"/>
    <property type="match status" value="1"/>
</dbReference>
<dbReference type="EC" id="3.1.3.-" evidence="12"/>
<evidence type="ECO:0000256" key="3">
    <source>
        <dbReference type="ARBA" id="ARBA00022694"/>
    </source>
</evidence>
<dbReference type="GO" id="GO:0004112">
    <property type="term" value="F:cyclic-nucleotide phosphodiesterase activity"/>
    <property type="evidence" value="ECO:0007669"/>
    <property type="project" value="UniProtKB-UniRule"/>
</dbReference>
<dbReference type="CDD" id="cd00077">
    <property type="entry name" value="HDc"/>
    <property type="match status" value="1"/>
</dbReference>
<feature type="binding site" evidence="12">
    <location>
        <position position="137"/>
    </location>
    <ligand>
        <name>CTP</name>
        <dbReference type="ChEBI" id="CHEBI:37563"/>
    </ligand>
</feature>
<dbReference type="Pfam" id="PF01743">
    <property type="entry name" value="PolyA_pol"/>
    <property type="match status" value="1"/>
</dbReference>
<dbReference type="InterPro" id="IPR003607">
    <property type="entry name" value="HD/PDEase_dom"/>
</dbReference>
<feature type="binding site" evidence="12">
    <location>
        <position position="8"/>
    </location>
    <ligand>
        <name>CTP</name>
        <dbReference type="ChEBI" id="CHEBI:37563"/>
    </ligand>
</feature>
<dbReference type="GO" id="GO:0042245">
    <property type="term" value="P:RNA repair"/>
    <property type="evidence" value="ECO:0007669"/>
    <property type="project" value="UniProtKB-KW"/>
</dbReference>
<dbReference type="GO" id="GO:0000049">
    <property type="term" value="F:tRNA binding"/>
    <property type="evidence" value="ECO:0007669"/>
    <property type="project" value="UniProtKB-UniRule"/>
</dbReference>
<dbReference type="InterPro" id="IPR006674">
    <property type="entry name" value="HD_domain"/>
</dbReference>
<dbReference type="Gene3D" id="1.10.3090.10">
    <property type="entry name" value="cca-adding enzyme, domain 2"/>
    <property type="match status" value="1"/>
</dbReference>
<feature type="binding site" evidence="12">
    <location>
        <position position="11"/>
    </location>
    <ligand>
        <name>CTP</name>
        <dbReference type="ChEBI" id="CHEBI:37563"/>
    </ligand>
</feature>
<evidence type="ECO:0000256" key="7">
    <source>
        <dbReference type="ARBA" id="ARBA00022800"/>
    </source>
</evidence>
<evidence type="ECO:0000256" key="6">
    <source>
        <dbReference type="ARBA" id="ARBA00022741"/>
    </source>
</evidence>
<comment type="cofactor">
    <cofactor evidence="12">
        <name>Ni(2+)</name>
        <dbReference type="ChEBI" id="CHEBI:49786"/>
    </cofactor>
    <text evidence="12">Nickel for phosphatase activity.</text>
</comment>